<reference evidence="10" key="1">
    <citation type="journal article" date="2019" name="Int. J. Syst. Evol. Microbiol.">
        <title>The Global Catalogue of Microorganisms (GCM) 10K type strain sequencing project: providing services to taxonomists for standard genome sequencing and annotation.</title>
        <authorList>
            <consortium name="The Broad Institute Genomics Platform"/>
            <consortium name="The Broad Institute Genome Sequencing Center for Infectious Disease"/>
            <person name="Wu L."/>
            <person name="Ma J."/>
        </authorList>
    </citation>
    <scope>NUCLEOTIDE SEQUENCE [LARGE SCALE GENOMIC DNA]</scope>
    <source>
        <strain evidence="10">KCTC 23314</strain>
    </source>
</reference>
<name>A0ABQ3GAQ3_9BURK</name>
<accession>A0ABQ3GAQ3</accession>
<evidence type="ECO:0000313" key="9">
    <source>
        <dbReference type="EMBL" id="GHC96979.1"/>
    </source>
</evidence>
<evidence type="ECO:0000313" key="10">
    <source>
        <dbReference type="Proteomes" id="UP000626210"/>
    </source>
</evidence>
<feature type="transmembrane region" description="Helical" evidence="8">
    <location>
        <begin position="72"/>
        <end position="105"/>
    </location>
</feature>
<dbReference type="Proteomes" id="UP000626210">
    <property type="component" value="Unassembled WGS sequence"/>
</dbReference>
<comment type="caution">
    <text evidence="9">The sequence shown here is derived from an EMBL/GenBank/DDBJ whole genome shotgun (WGS) entry which is preliminary data.</text>
</comment>
<protein>
    <recommendedName>
        <fullName evidence="8">Probable membrane transporter protein</fullName>
    </recommendedName>
</protein>
<dbReference type="PANTHER" id="PTHR30269">
    <property type="entry name" value="TRANSMEMBRANE PROTEIN YFCA"/>
    <property type="match status" value="1"/>
</dbReference>
<keyword evidence="7 8" id="KW-0472">Membrane</keyword>
<evidence type="ECO:0000256" key="1">
    <source>
        <dbReference type="ARBA" id="ARBA00004651"/>
    </source>
</evidence>
<comment type="similarity">
    <text evidence="2 8">Belongs to the 4-toluene sulfonate uptake permease (TSUP) (TC 2.A.102) family.</text>
</comment>
<keyword evidence="10" id="KW-1185">Reference proteome</keyword>
<evidence type="ECO:0000256" key="4">
    <source>
        <dbReference type="ARBA" id="ARBA00022475"/>
    </source>
</evidence>
<organism evidence="9 10">
    <name type="scientific">Pseudorhodoferax aquiterrae</name>
    <dbReference type="NCBI Taxonomy" id="747304"/>
    <lineage>
        <taxon>Bacteria</taxon>
        <taxon>Pseudomonadati</taxon>
        <taxon>Pseudomonadota</taxon>
        <taxon>Betaproteobacteria</taxon>
        <taxon>Burkholderiales</taxon>
        <taxon>Comamonadaceae</taxon>
    </lineage>
</organism>
<sequence>MALMVFVGACLQGVGGLGFAMFCAPLAALWFPELVPGPLIALACPLSLMAALREAGAIDWRAAGTGLAGRVVGTAGAALCLALLSADTLSLLFALLILAAVALSLRGWRVAASPRNVAIAGVASGVMGTITSAGAPPFAIAMQHLRADRLRATLGCIFFAGSAVSMATLALVGRMGLRELLLALLLAPWMLGGFAASGRLGQLLHHRSPRPLLLGLAAFGALGILVQRAFPH</sequence>
<evidence type="ECO:0000256" key="3">
    <source>
        <dbReference type="ARBA" id="ARBA00022448"/>
    </source>
</evidence>
<evidence type="ECO:0000256" key="2">
    <source>
        <dbReference type="ARBA" id="ARBA00009142"/>
    </source>
</evidence>
<feature type="transmembrane region" description="Helical" evidence="8">
    <location>
        <begin position="152"/>
        <end position="174"/>
    </location>
</feature>
<feature type="transmembrane region" description="Helical" evidence="8">
    <location>
        <begin position="180"/>
        <end position="200"/>
    </location>
</feature>
<feature type="transmembrane region" description="Helical" evidence="8">
    <location>
        <begin position="212"/>
        <end position="230"/>
    </location>
</feature>
<dbReference type="InterPro" id="IPR002781">
    <property type="entry name" value="TM_pro_TauE-like"/>
</dbReference>
<evidence type="ECO:0000256" key="5">
    <source>
        <dbReference type="ARBA" id="ARBA00022692"/>
    </source>
</evidence>
<keyword evidence="5 8" id="KW-0812">Transmembrane</keyword>
<dbReference type="PANTHER" id="PTHR30269:SF37">
    <property type="entry name" value="MEMBRANE TRANSPORTER PROTEIN"/>
    <property type="match status" value="1"/>
</dbReference>
<keyword evidence="3" id="KW-0813">Transport</keyword>
<keyword evidence="6 8" id="KW-1133">Transmembrane helix</keyword>
<proteinExistence type="inferred from homology"/>
<gene>
    <name evidence="9" type="ORF">GCM10007320_51360</name>
</gene>
<feature type="transmembrane region" description="Helical" evidence="8">
    <location>
        <begin position="117"/>
        <end position="140"/>
    </location>
</feature>
<evidence type="ECO:0000256" key="6">
    <source>
        <dbReference type="ARBA" id="ARBA00022989"/>
    </source>
</evidence>
<dbReference type="InterPro" id="IPR052017">
    <property type="entry name" value="TSUP"/>
</dbReference>
<keyword evidence="4 8" id="KW-1003">Cell membrane</keyword>
<dbReference type="Pfam" id="PF01925">
    <property type="entry name" value="TauE"/>
    <property type="match status" value="1"/>
</dbReference>
<evidence type="ECO:0000256" key="7">
    <source>
        <dbReference type="ARBA" id="ARBA00023136"/>
    </source>
</evidence>
<evidence type="ECO:0000256" key="8">
    <source>
        <dbReference type="RuleBase" id="RU363041"/>
    </source>
</evidence>
<dbReference type="EMBL" id="BMYK01000023">
    <property type="protein sequence ID" value="GHC96979.1"/>
    <property type="molecule type" value="Genomic_DNA"/>
</dbReference>
<comment type="subcellular location">
    <subcellularLocation>
        <location evidence="1 8">Cell membrane</location>
        <topology evidence="1 8">Multi-pass membrane protein</topology>
    </subcellularLocation>
</comment>